<proteinExistence type="predicted"/>
<protein>
    <submittedName>
        <fullName evidence="1">Pyridoxal-dependent decarboxylase</fullName>
    </submittedName>
</protein>
<dbReference type="Proteomes" id="UP001456344">
    <property type="component" value="Chromosome"/>
</dbReference>
<reference evidence="1" key="1">
    <citation type="submission" date="2023-10" db="EMBL/GenBank/DDBJ databases">
        <title>Whole genome sequencing of actinobacterial strain Amycolatopsis sp. (BCA-696) identifies the underlying plant growth-promoting genes.</title>
        <authorList>
            <person name="Gandham P."/>
            <person name="Vadla N."/>
            <person name="Saji A."/>
            <person name="Srinivas V."/>
            <person name="Ruperao P."/>
            <person name="Selvanayagam S."/>
            <person name="Saxena R.K."/>
            <person name="Rathore A."/>
            <person name="Gopalakrishnan S."/>
            <person name="Thakur V."/>
        </authorList>
    </citation>
    <scope>NUCLEOTIDE SEQUENCE</scope>
    <source>
        <strain evidence="1">BCA-696</strain>
    </source>
</reference>
<gene>
    <name evidence="1" type="ORF">LCL61_18005</name>
</gene>
<name>A0ACD5BDT4_9PSEU</name>
<evidence type="ECO:0000313" key="1">
    <source>
        <dbReference type="EMBL" id="WYW17444.1"/>
    </source>
</evidence>
<evidence type="ECO:0000313" key="2">
    <source>
        <dbReference type="Proteomes" id="UP001456344"/>
    </source>
</evidence>
<accession>A0ACD5BDT4</accession>
<dbReference type="EMBL" id="CP150484">
    <property type="protein sequence ID" value="WYW17444.1"/>
    <property type="molecule type" value="Genomic_DNA"/>
</dbReference>
<organism evidence="1 2">
    <name type="scientific">Amycolatopsis coloradensis</name>
    <dbReference type="NCBI Taxonomy" id="76021"/>
    <lineage>
        <taxon>Bacteria</taxon>
        <taxon>Bacillati</taxon>
        <taxon>Actinomycetota</taxon>
        <taxon>Actinomycetes</taxon>
        <taxon>Pseudonocardiales</taxon>
        <taxon>Pseudonocardiaceae</taxon>
        <taxon>Amycolatopsis</taxon>
    </lineage>
</organism>
<sequence>MNQRMHRHDDRLFDLISGHVHEQLHSDDIALDCPDSGEDLGEVLDGLLCASGNDPEHVLKLYQRELSRTIINQASPRFLSFIPGAPTKAAQLFDMVVSSDALLGTFWLESAGVIAAENQVLRLIADLAGLPATAGGCFVSGGSAGNLSALVVARDIARRRLGLPVGSRLRVAVSDQAHSSVGSTLNVIGVEALVVPSVDHRFTGAALRAALEDDRDPSPVIAVVATAGTTNAGIIDDLAGIADAAEAHDLWFHVDAAYGGAGLFAHSVRQKFDGIERADSFIVDSHKWLFGPFGSGALIYRDPQVARSVHSQVAPYLDGVQTHAGQSKWNPSDYAHQLTRTPGGMPLWFSLAVHGTDAYRSAIESGISIARETADLIRAEYPHLEVIRDPELSCLLFRRHGWSAGEYYRWSKELLADEIGFILPTTWENEVVGRFAFVHPGTTIEMVRQVLDSTTEPAS</sequence>
<keyword evidence="2" id="KW-1185">Reference proteome</keyword>